<feature type="transmembrane region" description="Helical" evidence="2">
    <location>
        <begin position="867"/>
        <end position="889"/>
    </location>
</feature>
<feature type="transmembrane region" description="Helical" evidence="2">
    <location>
        <begin position="485"/>
        <end position="504"/>
    </location>
</feature>
<reference evidence="3 4" key="1">
    <citation type="submission" date="2019-02" db="EMBL/GenBank/DDBJ databases">
        <title>Deep-cultivation of Planctomycetes and their phenomic and genomic characterization uncovers novel biology.</title>
        <authorList>
            <person name="Wiegand S."/>
            <person name="Jogler M."/>
            <person name="Boedeker C."/>
            <person name="Pinto D."/>
            <person name="Vollmers J."/>
            <person name="Rivas-Marin E."/>
            <person name="Kohn T."/>
            <person name="Peeters S.H."/>
            <person name="Heuer A."/>
            <person name="Rast P."/>
            <person name="Oberbeckmann S."/>
            <person name="Bunk B."/>
            <person name="Jeske O."/>
            <person name="Meyerdierks A."/>
            <person name="Storesund J.E."/>
            <person name="Kallscheuer N."/>
            <person name="Luecker S."/>
            <person name="Lage O.M."/>
            <person name="Pohl T."/>
            <person name="Merkel B.J."/>
            <person name="Hornburger P."/>
            <person name="Mueller R.-W."/>
            <person name="Bruemmer F."/>
            <person name="Labrenz M."/>
            <person name="Spormann A.M."/>
            <person name="Op den Camp H."/>
            <person name="Overmann J."/>
            <person name="Amann R."/>
            <person name="Jetten M.S.M."/>
            <person name="Mascher T."/>
            <person name="Medema M.H."/>
            <person name="Devos D.P."/>
            <person name="Kaster A.-K."/>
            <person name="Ovreas L."/>
            <person name="Rohde M."/>
            <person name="Galperin M.Y."/>
            <person name="Jogler C."/>
        </authorList>
    </citation>
    <scope>NUCLEOTIDE SEQUENCE [LARGE SCALE GENOMIC DNA]</scope>
    <source>
        <strain evidence="3 4">SV_7m_r</strain>
    </source>
</reference>
<dbReference type="RefSeq" id="WP_145270658.1">
    <property type="nucleotide sequence ID" value="NZ_CP036272.1"/>
</dbReference>
<organism evidence="3 4">
    <name type="scientific">Stieleria bergensis</name>
    <dbReference type="NCBI Taxonomy" id="2528025"/>
    <lineage>
        <taxon>Bacteria</taxon>
        <taxon>Pseudomonadati</taxon>
        <taxon>Planctomycetota</taxon>
        <taxon>Planctomycetia</taxon>
        <taxon>Pirellulales</taxon>
        <taxon>Pirellulaceae</taxon>
        <taxon>Stieleria</taxon>
    </lineage>
</organism>
<dbReference type="AlphaFoldDB" id="A0A517SSE5"/>
<dbReference type="EMBL" id="CP036272">
    <property type="protein sequence ID" value="QDT59048.1"/>
    <property type="molecule type" value="Genomic_DNA"/>
</dbReference>
<gene>
    <name evidence="3" type="ORF">SV7mr_15540</name>
</gene>
<evidence type="ECO:0000313" key="4">
    <source>
        <dbReference type="Proteomes" id="UP000315003"/>
    </source>
</evidence>
<feature type="transmembrane region" description="Helical" evidence="2">
    <location>
        <begin position="418"/>
        <end position="434"/>
    </location>
</feature>
<evidence type="ECO:0000256" key="2">
    <source>
        <dbReference type="SAM" id="Phobius"/>
    </source>
</evidence>
<accession>A0A517SSE5</accession>
<feature type="transmembrane region" description="Helical" evidence="2">
    <location>
        <begin position="96"/>
        <end position="116"/>
    </location>
</feature>
<evidence type="ECO:0008006" key="5">
    <source>
        <dbReference type="Google" id="ProtNLM"/>
    </source>
</evidence>
<feature type="transmembrane region" description="Helical" evidence="2">
    <location>
        <begin position="330"/>
        <end position="349"/>
    </location>
</feature>
<feature type="transmembrane region" description="Helical" evidence="2">
    <location>
        <begin position="446"/>
        <end position="465"/>
    </location>
</feature>
<proteinExistence type="predicted"/>
<feature type="region of interest" description="Disordered" evidence="1">
    <location>
        <begin position="739"/>
        <end position="759"/>
    </location>
</feature>
<keyword evidence="4" id="KW-1185">Reference proteome</keyword>
<keyword evidence="2" id="KW-0472">Membrane</keyword>
<feature type="transmembrane region" description="Helical" evidence="2">
    <location>
        <begin position="361"/>
        <end position="381"/>
    </location>
</feature>
<feature type="region of interest" description="Disordered" evidence="1">
    <location>
        <begin position="796"/>
        <end position="832"/>
    </location>
</feature>
<feature type="transmembrane region" description="Helical" evidence="2">
    <location>
        <begin position="525"/>
        <end position="544"/>
    </location>
</feature>
<protein>
    <recommendedName>
        <fullName evidence="5">Bacterial membrane protein YfhO</fullName>
    </recommendedName>
</protein>
<sequence>MIRRGLLIGLLLLAVLAPSWALLTGSRIAFRDTSHFYLPLYDYVAQRCDQQWLPLWNPLDHTGIPLIGESTTAVLYPPRYLIYARPIDRFALSPAWALNLYLLFHLVLAAGGAAWLARRYRFARHACLAAGVTYALSGSVYSLLCNPVFLAGAAWLPWLLAVLLPPATCPNGTTNASDHSGKWSHLRWRIAFGAMVLAMMVLAGDPQTALHGMLVILAITLIRTLRSLADDRHPTERWKRFQQRLTQLTGALSVPVAAGLLALALSAVQVAAAIDWSRQSQRSAGLTAEERYGFSLGPWHASEILTPRPFGATLGINRSVSKLIPGEDRMWAPSLYAGMAIAMALLCRLLKPRSWFVDPWFGLAAISLGFCLGKFGLMWLIQQITGMFDQHDGAVGGPYWLLCQLIPSYDAFRYPTKWLPLFAIGSSLVLARWIDHAPDHWERKVTAGLLATLTIGLIATGFIVPQRLTLADLAANELWGPVDGALAKRCMLFSGLLSVIWLVMLDQARHGRFKKRFTAQTPLGICLWIVVIAADAGISAASLLPTVRIQRDDRIAAQTAPPPIDAHRVLRTQNGLWPTAWQESVSPLRALEVTSSERISWFGRWHLVHGTAVLNNMSSIRPLRYHQFWQATHVRLPELDATERREFWQAVRRWLAIDAVSHTDGNRYRAAEGLAIVSVTRTMKLADEFQRRGKDHGYRIHQRWQAPLTVEHTVQLLSSGQTTLPALVAFDRELPSADALDLQSTPSSAAPDARHPRPRFQVLSSQQVAIETSQTVVLERCVYQDGNWHAELEPLAASKPTGSEDHDATSRDQQSEIQVTSRRASSGQARNGAAAGRSLEVAVCSHLNQAVQVPPGRWKVTFHYRPWWLGPTLTASAVGGLIWLGLIFFPRRARPEKPGDCPF</sequence>
<feature type="transmembrane region" description="Helical" evidence="2">
    <location>
        <begin position="209"/>
        <end position="229"/>
    </location>
</feature>
<keyword evidence="2" id="KW-0812">Transmembrane</keyword>
<evidence type="ECO:0000256" key="1">
    <source>
        <dbReference type="SAM" id="MobiDB-lite"/>
    </source>
</evidence>
<feature type="compositionally biased region" description="Basic and acidic residues" evidence="1">
    <location>
        <begin position="802"/>
        <end position="814"/>
    </location>
</feature>
<dbReference type="Proteomes" id="UP000315003">
    <property type="component" value="Chromosome"/>
</dbReference>
<feature type="transmembrane region" description="Helical" evidence="2">
    <location>
        <begin position="128"/>
        <end position="149"/>
    </location>
</feature>
<name>A0A517SSE5_9BACT</name>
<keyword evidence="2" id="KW-1133">Transmembrane helix</keyword>
<feature type="transmembrane region" description="Helical" evidence="2">
    <location>
        <begin position="250"/>
        <end position="274"/>
    </location>
</feature>
<feature type="compositionally biased region" description="Polar residues" evidence="1">
    <location>
        <begin position="815"/>
        <end position="829"/>
    </location>
</feature>
<evidence type="ECO:0000313" key="3">
    <source>
        <dbReference type="EMBL" id="QDT59048.1"/>
    </source>
</evidence>
<dbReference type="OrthoDB" id="231679at2"/>